<dbReference type="InParanoid" id="A3LTE9"/>
<dbReference type="OMA" id="NYWEFMF"/>
<dbReference type="AlphaFoldDB" id="A3LTE9"/>
<evidence type="ECO:0000313" key="1">
    <source>
        <dbReference type="EMBL" id="ABN66062.2"/>
    </source>
</evidence>
<name>A3LTE9_PICST</name>
<gene>
    <name evidence="1" type="ORF">PICST_67539</name>
</gene>
<dbReference type="STRING" id="322104.A3LTE9"/>
<protein>
    <submittedName>
        <fullName evidence="1">Uncharacterized protein</fullName>
    </submittedName>
</protein>
<accession>A3LTE9</accession>
<dbReference type="InterPro" id="IPR044852">
    <property type="entry name" value="WBP2-like"/>
</dbReference>
<dbReference type="PANTHER" id="PTHR31606">
    <property type="entry name" value="WW DOMAIN BINDING PROTEIN 2, ISOFORM E"/>
    <property type="match status" value="1"/>
</dbReference>
<dbReference type="GO" id="GO:0005634">
    <property type="term" value="C:nucleus"/>
    <property type="evidence" value="ECO:0007669"/>
    <property type="project" value="TreeGrafter"/>
</dbReference>
<dbReference type="eggNOG" id="ENOG502T10B">
    <property type="taxonomic scope" value="Eukaryota"/>
</dbReference>
<dbReference type="GO" id="GO:0031490">
    <property type="term" value="F:chromatin DNA binding"/>
    <property type="evidence" value="ECO:0007669"/>
    <property type="project" value="TreeGrafter"/>
</dbReference>
<dbReference type="HOGENOM" id="CLU_104297_0_0_1"/>
<dbReference type="EMBL" id="CP000498">
    <property type="protein sequence ID" value="ABN66062.2"/>
    <property type="molecule type" value="Genomic_DNA"/>
</dbReference>
<sequence>MSVNNVVLKSNYADLLGKHQEVPFELASDGFEVLTFSSPTSRQSLSIVSNSNNNSSSTSRNDVQIHITANDGYVYLTTKRFVFITASSGDINTFSIDVNLAPVIQLSHQLKSPWFGANYWEFIFFSPANLEIAANGFPKNQYFKGQLKFNDGGLFGFIEKFNVVLNDAVNNSHIDDQLPSYSEI</sequence>
<dbReference type="RefSeq" id="XP_001384091.2">
    <property type="nucleotide sequence ID" value="XM_001384054.1"/>
</dbReference>
<evidence type="ECO:0000313" key="2">
    <source>
        <dbReference type="Proteomes" id="UP000002258"/>
    </source>
</evidence>
<dbReference type="Proteomes" id="UP000002258">
    <property type="component" value="Chromosome 4"/>
</dbReference>
<dbReference type="GO" id="GO:0003713">
    <property type="term" value="F:transcription coactivator activity"/>
    <property type="evidence" value="ECO:0007669"/>
    <property type="project" value="InterPro"/>
</dbReference>
<organism evidence="1 2">
    <name type="scientific">Scheffersomyces stipitis (strain ATCC 58785 / CBS 6054 / NBRC 10063 / NRRL Y-11545)</name>
    <name type="common">Yeast</name>
    <name type="synonym">Pichia stipitis</name>
    <dbReference type="NCBI Taxonomy" id="322104"/>
    <lineage>
        <taxon>Eukaryota</taxon>
        <taxon>Fungi</taxon>
        <taxon>Dikarya</taxon>
        <taxon>Ascomycota</taxon>
        <taxon>Saccharomycotina</taxon>
        <taxon>Pichiomycetes</taxon>
        <taxon>Debaryomycetaceae</taxon>
        <taxon>Scheffersomyces</taxon>
    </lineage>
</organism>
<dbReference type="PANTHER" id="PTHR31606:SF1">
    <property type="entry name" value="WW DOMAIN BINDING PROTEIN 2, ISOFORM E"/>
    <property type="match status" value="1"/>
</dbReference>
<dbReference type="GeneID" id="4839033"/>
<dbReference type="OrthoDB" id="1259151at2759"/>
<keyword evidence="2" id="KW-1185">Reference proteome</keyword>
<proteinExistence type="predicted"/>
<dbReference type="KEGG" id="pic:PICST_67539"/>
<reference evidence="1 2" key="1">
    <citation type="journal article" date="2007" name="Nat. Biotechnol.">
        <title>Genome sequence of the lignocellulose-bioconverting and xylose-fermenting yeast Pichia stipitis.</title>
        <authorList>
            <person name="Jeffries T.W."/>
            <person name="Grigoriev I.V."/>
            <person name="Grimwood J."/>
            <person name="Laplaza J.M."/>
            <person name="Aerts A."/>
            <person name="Salamov A."/>
            <person name="Schmutz J."/>
            <person name="Lindquist E."/>
            <person name="Dehal P."/>
            <person name="Shapiro H."/>
            <person name="Jin Y.S."/>
            <person name="Passoth V."/>
            <person name="Richardson P.M."/>
        </authorList>
    </citation>
    <scope>NUCLEOTIDE SEQUENCE [LARGE SCALE GENOMIC DNA]</scope>
    <source>
        <strain evidence="2">ATCC 58785 / CBS 6054 / NBRC 10063 / NRRL Y-11545</strain>
    </source>
</reference>
<dbReference type="SUPFAM" id="SSF50729">
    <property type="entry name" value="PH domain-like"/>
    <property type="match status" value="1"/>
</dbReference>